<dbReference type="Gramene" id="RZC83516">
    <property type="protein sequence ID" value="RZC83516"/>
    <property type="gene ID" value="C5167_046300"/>
</dbReference>
<accession>A0A4Y7LE61</accession>
<evidence type="ECO:0000313" key="3">
    <source>
        <dbReference type="Proteomes" id="UP000316621"/>
    </source>
</evidence>
<organism evidence="2 3">
    <name type="scientific">Papaver somniferum</name>
    <name type="common">Opium poppy</name>
    <dbReference type="NCBI Taxonomy" id="3469"/>
    <lineage>
        <taxon>Eukaryota</taxon>
        <taxon>Viridiplantae</taxon>
        <taxon>Streptophyta</taxon>
        <taxon>Embryophyta</taxon>
        <taxon>Tracheophyta</taxon>
        <taxon>Spermatophyta</taxon>
        <taxon>Magnoliopsida</taxon>
        <taxon>Ranunculales</taxon>
        <taxon>Papaveraceae</taxon>
        <taxon>Papaveroideae</taxon>
        <taxon>Papaver</taxon>
    </lineage>
</organism>
<dbReference type="EMBL" id="CM010725">
    <property type="protein sequence ID" value="RZC83516.1"/>
    <property type="molecule type" value="Genomic_DNA"/>
</dbReference>
<name>A0A4Y7LE61_PAPSO</name>
<feature type="region of interest" description="Disordered" evidence="1">
    <location>
        <begin position="30"/>
        <end position="71"/>
    </location>
</feature>
<sequence>MFDYITRTPTRSKLERITRSHAMIKFVASTDSVSQGGQSSASMCTRLNVKSSKESLRRVRPSLERENREAADDTAVLKTKFSKLDSKQPCRLKN</sequence>
<proteinExistence type="predicted"/>
<evidence type="ECO:0000256" key="1">
    <source>
        <dbReference type="SAM" id="MobiDB-lite"/>
    </source>
</evidence>
<feature type="compositionally biased region" description="Basic and acidic residues" evidence="1">
    <location>
        <begin position="51"/>
        <end position="71"/>
    </location>
</feature>
<gene>
    <name evidence="2" type="ORF">C5167_046300</name>
</gene>
<evidence type="ECO:0000313" key="2">
    <source>
        <dbReference type="EMBL" id="RZC83516.1"/>
    </source>
</evidence>
<dbReference type="Proteomes" id="UP000316621">
    <property type="component" value="Chromosome 11"/>
</dbReference>
<protein>
    <submittedName>
        <fullName evidence="2">Uncharacterized protein</fullName>
    </submittedName>
</protein>
<reference evidence="2 3" key="1">
    <citation type="journal article" date="2018" name="Science">
        <title>The opium poppy genome and morphinan production.</title>
        <authorList>
            <person name="Guo L."/>
            <person name="Winzer T."/>
            <person name="Yang X."/>
            <person name="Li Y."/>
            <person name="Ning Z."/>
            <person name="He Z."/>
            <person name="Teodor R."/>
            <person name="Lu Y."/>
            <person name="Bowser T.A."/>
            <person name="Graham I.A."/>
            <person name="Ye K."/>
        </authorList>
    </citation>
    <scope>NUCLEOTIDE SEQUENCE [LARGE SCALE GENOMIC DNA]</scope>
    <source>
        <strain evidence="3">cv. HN1</strain>
        <tissue evidence="2">Leaves</tissue>
    </source>
</reference>
<dbReference type="AlphaFoldDB" id="A0A4Y7LE61"/>
<feature type="compositionally biased region" description="Polar residues" evidence="1">
    <location>
        <begin position="30"/>
        <end position="50"/>
    </location>
</feature>
<keyword evidence="3" id="KW-1185">Reference proteome</keyword>